<dbReference type="Gene3D" id="2.40.170.20">
    <property type="entry name" value="TonB-dependent receptor, beta-barrel domain"/>
    <property type="match status" value="1"/>
</dbReference>
<reference evidence="8 9" key="1">
    <citation type="journal article" date="2007" name="Int. J. Syst. Evol. Microbiol.">
        <title>Marixanthomonas ophiurae gen. nov., sp. nov., a marine bacterium of the family Flavobacteriaceae isolated from a deep-sea brittle star.</title>
        <authorList>
            <person name="Romanenko L.A."/>
            <person name="Uchino M."/>
            <person name="Frolova G.M."/>
            <person name="Mikhailov V.V."/>
        </authorList>
    </citation>
    <scope>NUCLEOTIDE SEQUENCE [LARGE SCALE GENOMIC DNA]</scope>
    <source>
        <strain evidence="8 9">KMM 3046</strain>
    </source>
</reference>
<keyword evidence="8" id="KW-0675">Receptor</keyword>
<feature type="compositionally biased region" description="Acidic residues" evidence="4">
    <location>
        <begin position="828"/>
        <end position="837"/>
    </location>
</feature>
<sequence>MKLYSLVLALLCSTFLLAQNKKPESVTVSGKIIEEGSNIPLEYATVSFTDAQGKVANGGITDTKGMYSLKVPPGVYTVKYEFISYETKEVPNKQLTKDTTLPTVALALDTESLDEVVIRAETTEVQVRLDKKIYNIGKDLTTSGATVSDALNNVPSVNVDVEGAISLRGNENVRILINGKPSAIAGFGSTDALRQLPAEAIERVEVITSPSARYDAEGTAGILNIILKKEKTLGLNGSITANIGVPTSSGISGNINLRTDNFNIFNTTSVRYRDAPGNAFFDNQYFPTTFTDPETGEEITTDPTFDRVIEDRDYDRLNRGFNTNLGIEYFLTDRSSITASGFLRLGDDEDLTTNNARKFSDGTLQETTIREELETEEDVSYQLSLNYVNDFNDEGHKLTADFQYENDEEEERSFITERRLLPSALDFPSEDILNKETQNEYLIQADYVLPIGENAQFEAGYRGNFENEVTDYTLNQENVNGVFVRNDTLSNIFDYSENVNAVYTQYGNKFGKFSFLLGLRLENTQLKGEIQSSLDEDAFSEALGVDIDTNFDKNYLGLFPTVNLIYELAERENITLGYNRRINRPRGWFINPFPSRSSVTNVFQGNPDLDPAYASAFDLGYLKRWDKLTLTSSIYYQHETDSFERIQEQTGQVINGVNVVRTIPINLSTNERYGFEAGILYNPLKWLRLNGSFNYFTFKSDGSFNGVEYGTENNSWFARASAKVSLPWKIDWQTNGFYRGPRNNAQTESEGILSINLAFSKDIMDDNGTIGLNVSDLLNSRKRNSLTVTDSFISESEFQWRQRSVNLSFTYRFNQKKQRQRSDRGGNGDDEGGDFEG</sequence>
<dbReference type="GO" id="GO:0009279">
    <property type="term" value="C:cell outer membrane"/>
    <property type="evidence" value="ECO:0007669"/>
    <property type="project" value="UniProtKB-SubCell"/>
</dbReference>
<dbReference type="InterPro" id="IPR037066">
    <property type="entry name" value="Plug_dom_sf"/>
</dbReference>
<dbReference type="InterPro" id="IPR008969">
    <property type="entry name" value="CarboxyPept-like_regulatory"/>
</dbReference>
<feature type="domain" description="Outer membrane protein beta-barrel" evidence="7">
    <location>
        <begin position="390"/>
        <end position="811"/>
    </location>
</feature>
<dbReference type="Proteomes" id="UP000261082">
    <property type="component" value="Unassembled WGS sequence"/>
</dbReference>
<evidence type="ECO:0000256" key="5">
    <source>
        <dbReference type="SAM" id="SignalP"/>
    </source>
</evidence>
<dbReference type="InterPro" id="IPR012910">
    <property type="entry name" value="Plug_dom"/>
</dbReference>
<accession>A0A3E1Q8D1</accession>
<comment type="caution">
    <text evidence="8">The sequence shown here is derived from an EMBL/GenBank/DDBJ whole genome shotgun (WGS) entry which is preliminary data.</text>
</comment>
<evidence type="ECO:0000259" key="7">
    <source>
        <dbReference type="Pfam" id="PF14905"/>
    </source>
</evidence>
<evidence type="ECO:0000256" key="4">
    <source>
        <dbReference type="SAM" id="MobiDB-lite"/>
    </source>
</evidence>
<dbReference type="Gene3D" id="2.170.130.10">
    <property type="entry name" value="TonB-dependent receptor, plug domain"/>
    <property type="match status" value="1"/>
</dbReference>
<feature type="domain" description="TonB-dependent receptor plug" evidence="6">
    <location>
        <begin position="144"/>
        <end position="222"/>
    </location>
</feature>
<dbReference type="InterPro" id="IPR041700">
    <property type="entry name" value="OMP_b-brl_3"/>
</dbReference>
<organism evidence="8 9">
    <name type="scientific">Marixanthomonas ophiurae</name>
    <dbReference type="NCBI Taxonomy" id="387659"/>
    <lineage>
        <taxon>Bacteria</taxon>
        <taxon>Pseudomonadati</taxon>
        <taxon>Bacteroidota</taxon>
        <taxon>Flavobacteriia</taxon>
        <taxon>Flavobacteriales</taxon>
        <taxon>Flavobacteriaceae</taxon>
        <taxon>Marixanthomonas</taxon>
    </lineage>
</organism>
<keyword evidence="9" id="KW-1185">Reference proteome</keyword>
<protein>
    <submittedName>
        <fullName evidence="8">TonB-dependent receptor</fullName>
    </submittedName>
</protein>
<name>A0A3E1Q8D1_9FLAO</name>
<feature type="chain" id="PRO_5017672565" evidence="5">
    <location>
        <begin position="19"/>
        <end position="837"/>
    </location>
</feature>
<keyword evidence="2" id="KW-0472">Membrane</keyword>
<dbReference type="Pfam" id="PF07715">
    <property type="entry name" value="Plug"/>
    <property type="match status" value="1"/>
</dbReference>
<dbReference type="InterPro" id="IPR036942">
    <property type="entry name" value="Beta-barrel_TonB_sf"/>
</dbReference>
<evidence type="ECO:0000259" key="6">
    <source>
        <dbReference type="Pfam" id="PF07715"/>
    </source>
</evidence>
<dbReference type="OrthoDB" id="8764943at2"/>
<comment type="subcellular location">
    <subcellularLocation>
        <location evidence="1">Cell outer membrane</location>
    </subcellularLocation>
</comment>
<dbReference type="Pfam" id="PF13715">
    <property type="entry name" value="CarbopepD_reg_2"/>
    <property type="match status" value="1"/>
</dbReference>
<evidence type="ECO:0000256" key="1">
    <source>
        <dbReference type="ARBA" id="ARBA00004442"/>
    </source>
</evidence>
<feature type="region of interest" description="Disordered" evidence="4">
    <location>
        <begin position="815"/>
        <end position="837"/>
    </location>
</feature>
<dbReference type="PANTHER" id="PTHR40980:SF4">
    <property type="entry name" value="TONB-DEPENDENT RECEPTOR-LIKE BETA-BARREL DOMAIN-CONTAINING PROTEIN"/>
    <property type="match status" value="1"/>
</dbReference>
<dbReference type="AlphaFoldDB" id="A0A3E1Q8D1"/>
<evidence type="ECO:0000313" key="8">
    <source>
        <dbReference type="EMBL" id="RFN58385.1"/>
    </source>
</evidence>
<dbReference type="RefSeq" id="WP_117160333.1">
    <property type="nucleotide sequence ID" value="NZ_QVID01000002.1"/>
</dbReference>
<dbReference type="PANTHER" id="PTHR40980">
    <property type="entry name" value="PLUG DOMAIN-CONTAINING PROTEIN"/>
    <property type="match status" value="1"/>
</dbReference>
<dbReference type="Pfam" id="PF14905">
    <property type="entry name" value="OMP_b-brl_3"/>
    <property type="match status" value="1"/>
</dbReference>
<dbReference type="EMBL" id="QVID01000002">
    <property type="protein sequence ID" value="RFN58385.1"/>
    <property type="molecule type" value="Genomic_DNA"/>
</dbReference>
<keyword evidence="3" id="KW-0998">Cell outer membrane</keyword>
<evidence type="ECO:0000313" key="9">
    <source>
        <dbReference type="Proteomes" id="UP000261082"/>
    </source>
</evidence>
<proteinExistence type="predicted"/>
<dbReference type="SUPFAM" id="SSF49464">
    <property type="entry name" value="Carboxypeptidase regulatory domain-like"/>
    <property type="match status" value="1"/>
</dbReference>
<evidence type="ECO:0000256" key="2">
    <source>
        <dbReference type="ARBA" id="ARBA00023136"/>
    </source>
</evidence>
<feature type="signal peptide" evidence="5">
    <location>
        <begin position="1"/>
        <end position="18"/>
    </location>
</feature>
<dbReference type="SUPFAM" id="SSF56935">
    <property type="entry name" value="Porins"/>
    <property type="match status" value="1"/>
</dbReference>
<keyword evidence="5" id="KW-0732">Signal</keyword>
<gene>
    <name evidence="8" type="ORF">DZ858_14285</name>
</gene>
<dbReference type="Gene3D" id="2.60.40.1120">
    <property type="entry name" value="Carboxypeptidase-like, regulatory domain"/>
    <property type="match status" value="1"/>
</dbReference>
<evidence type="ECO:0000256" key="3">
    <source>
        <dbReference type="ARBA" id="ARBA00023237"/>
    </source>
</evidence>